<proteinExistence type="predicted"/>
<evidence type="ECO:0000313" key="1">
    <source>
        <dbReference type="EMBL" id="NYS24088.1"/>
    </source>
</evidence>
<accession>A0A7Z0HXF1</accession>
<sequence length="46" mass="4936">MTNAVAIGFALTLASLLAVDALMGWGGALFLARRFVELLESLAVWR</sequence>
<keyword evidence="2" id="KW-1185">Reference proteome</keyword>
<dbReference type="EMBL" id="JACBXS010000005">
    <property type="protein sequence ID" value="NYS24088.1"/>
    <property type="molecule type" value="Genomic_DNA"/>
</dbReference>
<organism evidence="1 2">
    <name type="scientific">Rhabdonatronobacter sediminivivens</name>
    <dbReference type="NCBI Taxonomy" id="2743469"/>
    <lineage>
        <taxon>Bacteria</taxon>
        <taxon>Pseudomonadati</taxon>
        <taxon>Pseudomonadota</taxon>
        <taxon>Alphaproteobacteria</taxon>
        <taxon>Rhodobacterales</taxon>
        <taxon>Paracoccaceae</taxon>
        <taxon>Rhabdonatronobacter</taxon>
    </lineage>
</organism>
<reference evidence="1 2" key="1">
    <citation type="journal article" date="2000" name="Arch. Microbiol.">
        <title>Rhodobaca bogoriensis gen. nov. and sp. nov., an alkaliphilic purple nonsulfur bacterium from African Rift Valley soda lakes.</title>
        <authorList>
            <person name="Milford A.D."/>
            <person name="Achenbach L.A."/>
            <person name="Jung D.O."/>
            <person name="Madigan M.T."/>
        </authorList>
    </citation>
    <scope>NUCLEOTIDE SEQUENCE [LARGE SCALE GENOMIC DNA]</scope>
    <source>
        <strain evidence="1 2">2376</strain>
    </source>
</reference>
<dbReference type="AlphaFoldDB" id="A0A7Z0HXF1"/>
<protein>
    <submittedName>
        <fullName evidence="1">Uncharacterized protein</fullName>
    </submittedName>
</protein>
<dbReference type="RefSeq" id="WP_179904787.1">
    <property type="nucleotide sequence ID" value="NZ_JACBXS010000005.1"/>
</dbReference>
<comment type="caution">
    <text evidence="1">The sequence shown here is derived from an EMBL/GenBank/DDBJ whole genome shotgun (WGS) entry which is preliminary data.</text>
</comment>
<dbReference type="Proteomes" id="UP000529417">
    <property type="component" value="Unassembled WGS sequence"/>
</dbReference>
<gene>
    <name evidence="1" type="ORF">HUK65_03715</name>
</gene>
<name>A0A7Z0HXF1_9RHOB</name>
<evidence type="ECO:0000313" key="2">
    <source>
        <dbReference type="Proteomes" id="UP000529417"/>
    </source>
</evidence>